<name>A0A9N8DMZ0_9STRA</name>
<dbReference type="GO" id="GO:0000136">
    <property type="term" value="C:mannan polymerase complex"/>
    <property type="evidence" value="ECO:0007669"/>
    <property type="project" value="TreeGrafter"/>
</dbReference>
<dbReference type="PANTHER" id="PTHR31834:SF1">
    <property type="entry name" value="INITIATION-SPECIFIC ALPHA-1,6-MANNOSYLTRANSFERASE"/>
    <property type="match status" value="1"/>
</dbReference>
<dbReference type="EMBL" id="CAICTM010000249">
    <property type="protein sequence ID" value="CAB9505983.1"/>
    <property type="molecule type" value="Genomic_DNA"/>
</dbReference>
<dbReference type="InterPro" id="IPR039367">
    <property type="entry name" value="Och1-like"/>
</dbReference>
<evidence type="ECO:0000256" key="1">
    <source>
        <dbReference type="SAM" id="SignalP"/>
    </source>
</evidence>
<dbReference type="InterPro" id="IPR007577">
    <property type="entry name" value="GlycoTrfase_DXD_sugar-bd_CS"/>
</dbReference>
<protein>
    <submittedName>
        <fullName evidence="2">Alpha-1,6-mannosyltransferase</fullName>
    </submittedName>
</protein>
<accession>A0A9N8DMZ0</accession>
<keyword evidence="3" id="KW-1185">Reference proteome</keyword>
<dbReference type="GO" id="GO:0000009">
    <property type="term" value="F:alpha-1,6-mannosyltransferase activity"/>
    <property type="evidence" value="ECO:0007669"/>
    <property type="project" value="InterPro"/>
</dbReference>
<comment type="caution">
    <text evidence="2">The sequence shown here is derived from an EMBL/GenBank/DDBJ whole genome shotgun (WGS) entry which is preliminary data.</text>
</comment>
<dbReference type="PROSITE" id="PS51257">
    <property type="entry name" value="PROKAR_LIPOPROTEIN"/>
    <property type="match status" value="1"/>
</dbReference>
<keyword evidence="1" id="KW-0732">Signal</keyword>
<sequence>MVVVRMKKALGVSLCLLVAFSCAGGGTLASTDSIEGERKTGTSDNRNNDAHQDARRLLQDPPQVEGQGQIFVFSSQNNGENEVSAVTRARTRKQKAVLEEEVFSGSVHYISNATDEQHQFLVHHGCVNGGSASRYEFLMQSKAEHLAVELWKWCALYQHGGIVLDSDTTILNGHALKRLILSEDNNAGIVVVNSQSANIVMLRHAQLPVAAKMAQLLVETGLDHLISNPNIVPQALYNFTAVEPKNWHILHQSCSCTDDHRSGLCCVAYAGDSAKEIVAVLGAHAKHMTTTKTDLPLLETEKTFQAKVTPMDGTRPSFSVSTFSAASNKKTFYQILEEANCMPSNACHKCLADKKHGATCETCREECPCFCKELCRHQKETRHNADNNNAFIVNPPLQRKDPSRLIPRIVHQTWFEDITNTNVQKYPHLSRFVNSYQTSGWEYKFYTDDVAGEFLSAHFPPQVRQAYDLLIPGAFKADLFRYCVLLIEGGVYADVDTLMGPSLDDAIPSHVGFLVGLDEPGKRIGTRMCLWNGFLASAPGHPFLAAVIETVVNNIHQRFTSLDVAQMHCPSPELSTITSYSPLFVAGPCILGSTINHVLGRYRQTPFESGELVGVQPPVDPTNTVKKQNVTIPGRTLLLSQNKMDMGAHRFTLEELNLIVLSTDFPDSDDREKLDDYEHYSETRIKFTTYGVDGVYKNNQRNMSALIKLTVGPAK</sequence>
<dbReference type="Gene3D" id="3.90.550.20">
    <property type="match status" value="1"/>
</dbReference>
<organism evidence="2 3">
    <name type="scientific">Seminavis robusta</name>
    <dbReference type="NCBI Taxonomy" id="568900"/>
    <lineage>
        <taxon>Eukaryota</taxon>
        <taxon>Sar</taxon>
        <taxon>Stramenopiles</taxon>
        <taxon>Ochrophyta</taxon>
        <taxon>Bacillariophyta</taxon>
        <taxon>Bacillariophyceae</taxon>
        <taxon>Bacillariophycidae</taxon>
        <taxon>Naviculales</taxon>
        <taxon>Naviculaceae</taxon>
        <taxon>Seminavis</taxon>
    </lineage>
</organism>
<evidence type="ECO:0000313" key="3">
    <source>
        <dbReference type="Proteomes" id="UP001153069"/>
    </source>
</evidence>
<feature type="signal peptide" evidence="1">
    <location>
        <begin position="1"/>
        <end position="29"/>
    </location>
</feature>
<reference evidence="2" key="1">
    <citation type="submission" date="2020-06" db="EMBL/GenBank/DDBJ databases">
        <authorList>
            <consortium name="Plant Systems Biology data submission"/>
        </authorList>
    </citation>
    <scope>NUCLEOTIDE SEQUENCE</scope>
    <source>
        <strain evidence="2">D6</strain>
    </source>
</reference>
<feature type="chain" id="PRO_5040383288" evidence="1">
    <location>
        <begin position="30"/>
        <end position="715"/>
    </location>
</feature>
<proteinExistence type="predicted"/>
<dbReference type="SUPFAM" id="SSF53448">
    <property type="entry name" value="Nucleotide-diphospho-sugar transferases"/>
    <property type="match status" value="1"/>
</dbReference>
<dbReference type="AlphaFoldDB" id="A0A9N8DMZ0"/>
<evidence type="ECO:0000313" key="2">
    <source>
        <dbReference type="EMBL" id="CAB9505983.1"/>
    </source>
</evidence>
<gene>
    <name evidence="2" type="ORF">SEMRO_250_G098900.1</name>
</gene>
<dbReference type="Pfam" id="PF04488">
    <property type="entry name" value="Gly_transf_sug"/>
    <property type="match status" value="1"/>
</dbReference>
<dbReference type="OrthoDB" id="41634at2759"/>
<dbReference type="Proteomes" id="UP001153069">
    <property type="component" value="Unassembled WGS sequence"/>
</dbReference>
<dbReference type="GO" id="GO:0006487">
    <property type="term" value="P:protein N-linked glycosylation"/>
    <property type="evidence" value="ECO:0007669"/>
    <property type="project" value="TreeGrafter"/>
</dbReference>
<dbReference type="PANTHER" id="PTHR31834">
    <property type="entry name" value="INITIATION-SPECIFIC ALPHA-1,6-MANNOSYLTRANSFERASE"/>
    <property type="match status" value="1"/>
</dbReference>
<dbReference type="InterPro" id="IPR029044">
    <property type="entry name" value="Nucleotide-diphossugar_trans"/>
</dbReference>